<accession>A0A6H0XWR3</accession>
<feature type="region of interest" description="Disordered" evidence="11">
    <location>
        <begin position="418"/>
        <end position="443"/>
    </location>
</feature>
<dbReference type="SMART" id="SM00726">
    <property type="entry name" value="UIM"/>
    <property type="match status" value="2"/>
</dbReference>
<dbReference type="GO" id="GO:0006897">
    <property type="term" value="P:endocytosis"/>
    <property type="evidence" value="ECO:0007669"/>
    <property type="project" value="TreeGrafter"/>
</dbReference>
<keyword evidence="9" id="KW-0446">Lipid-binding</keyword>
<feature type="compositionally biased region" description="Basic and acidic residues" evidence="11">
    <location>
        <begin position="209"/>
        <end position="241"/>
    </location>
</feature>
<dbReference type="GO" id="GO:0005886">
    <property type="term" value="C:plasma membrane"/>
    <property type="evidence" value="ECO:0007669"/>
    <property type="project" value="TreeGrafter"/>
</dbReference>
<dbReference type="GO" id="GO:0007015">
    <property type="term" value="P:actin filament organization"/>
    <property type="evidence" value="ECO:0007669"/>
    <property type="project" value="TreeGrafter"/>
</dbReference>
<sequence length="541" mass="60912">MSGVLRSVKNVTKGYSAVQVKVRNATSNDAWGPTGGDMADIARITYNSSTDFYEVMDMLDKRLNDKGKNWRHVLKSLKVLDYCLHEGSELVVTWARKNIYIIKTLREFIYMDEDGRDVGASIRHSAKELTSLILDEERLRAERTNRGAWKSRVTGLDELSGSYGDDEGGPSRPRRDRQPRQRGTGTEDENDLEYRLALEASKNAADADEERRRTKGGDDEDLAKAIRLSKEEEDARKRELEDQAQSNLLFDDTPVQAQPTGANQGYQQQAAVDWFGNPMAQQQPQSTGYINNLYSMPTGAQPQQTGYQNGYGYQQQQQQQPNYNVQQQSPAQYIQPQQTYNPWAQQMQSPIQEQATATPGSNNPWASTQQTQSPIGVQPTGSNNPFATQRPQTQTPVSQMPTLATLQEQKTAFQSRPNPIASYSVPQQQQQPQVQQQQKQPQDPYTARLNALLATGDGQDTLAMSAKSAFQHNTQHLELSSTQPAQAQWAAWRLQNRQQPLLLHNRHQRSAINTQACQLCNTRHRQDQHLVLDLSNSKVAA</sequence>
<dbReference type="FunFam" id="1.25.40.90:FF:000010">
    <property type="entry name" value="EH domain binding protein"/>
    <property type="match status" value="1"/>
</dbReference>
<dbReference type="PROSITE" id="PS50330">
    <property type="entry name" value="UIM"/>
    <property type="match status" value="1"/>
</dbReference>
<evidence type="ECO:0000256" key="10">
    <source>
        <dbReference type="ARBA" id="ARBA00023136"/>
    </source>
</evidence>
<dbReference type="SMART" id="SM00273">
    <property type="entry name" value="ENTH"/>
    <property type="match status" value="1"/>
</dbReference>
<keyword evidence="4" id="KW-0963">Cytoplasm</keyword>
<evidence type="ECO:0000256" key="9">
    <source>
        <dbReference type="ARBA" id="ARBA00023121"/>
    </source>
</evidence>
<dbReference type="OrthoDB" id="4033880at2759"/>
<keyword evidence="6" id="KW-0597">Phosphoprotein</keyword>
<reference evidence="13 14" key="1">
    <citation type="journal article" date="2016" name="Sci. Rep.">
        <title>Peltaster fructicola genome reveals evolution from an invasive phytopathogen to an ectophytic parasite.</title>
        <authorList>
            <person name="Xu C."/>
            <person name="Chen H."/>
            <person name="Gleason M.L."/>
            <person name="Xu J.R."/>
            <person name="Liu H."/>
            <person name="Zhang R."/>
            <person name="Sun G."/>
        </authorList>
    </citation>
    <scope>NUCLEOTIDE SEQUENCE [LARGE SCALE GENOMIC DNA]</scope>
    <source>
        <strain evidence="13 14">LNHT1506</strain>
    </source>
</reference>
<dbReference type="Proteomes" id="UP000503462">
    <property type="component" value="Chromosome 3"/>
</dbReference>
<feature type="region of interest" description="Disordered" evidence="11">
    <location>
        <begin position="300"/>
        <end position="324"/>
    </location>
</feature>
<dbReference type="EMBL" id="CP051141">
    <property type="protein sequence ID" value="QIW99058.1"/>
    <property type="molecule type" value="Genomic_DNA"/>
</dbReference>
<evidence type="ECO:0000256" key="11">
    <source>
        <dbReference type="SAM" id="MobiDB-lite"/>
    </source>
</evidence>
<dbReference type="PROSITE" id="PS50942">
    <property type="entry name" value="ENTH"/>
    <property type="match status" value="1"/>
</dbReference>
<keyword evidence="10" id="KW-0472">Membrane</keyword>
<dbReference type="GO" id="GO:0005543">
    <property type="term" value="F:phospholipid binding"/>
    <property type="evidence" value="ECO:0007669"/>
    <property type="project" value="TreeGrafter"/>
</dbReference>
<evidence type="ECO:0000256" key="3">
    <source>
        <dbReference type="ARBA" id="ARBA00010130"/>
    </source>
</evidence>
<feature type="compositionally biased region" description="Polar residues" evidence="11">
    <location>
        <begin position="255"/>
        <end position="265"/>
    </location>
</feature>
<evidence type="ECO:0000259" key="12">
    <source>
        <dbReference type="PROSITE" id="PS50942"/>
    </source>
</evidence>
<keyword evidence="14" id="KW-1185">Reference proteome</keyword>
<dbReference type="PANTHER" id="PTHR12276">
    <property type="entry name" value="EPSIN/ENT-RELATED"/>
    <property type="match status" value="1"/>
</dbReference>
<evidence type="ECO:0000256" key="2">
    <source>
        <dbReference type="ARBA" id="ARBA00004496"/>
    </source>
</evidence>
<dbReference type="InterPro" id="IPR003903">
    <property type="entry name" value="UIM_dom"/>
</dbReference>
<gene>
    <name evidence="13" type="ORF">AMS68_004576</name>
</gene>
<dbReference type="CDD" id="cd16991">
    <property type="entry name" value="ENTH_Ent1_Ent2"/>
    <property type="match status" value="1"/>
</dbReference>
<evidence type="ECO:0000313" key="14">
    <source>
        <dbReference type="Proteomes" id="UP000503462"/>
    </source>
</evidence>
<organism evidence="13 14">
    <name type="scientific">Peltaster fructicola</name>
    <dbReference type="NCBI Taxonomy" id="286661"/>
    <lineage>
        <taxon>Eukaryota</taxon>
        <taxon>Fungi</taxon>
        <taxon>Dikarya</taxon>
        <taxon>Ascomycota</taxon>
        <taxon>Pezizomycotina</taxon>
        <taxon>Dothideomycetes</taxon>
        <taxon>Dothideomycetes incertae sedis</taxon>
        <taxon>Peltaster</taxon>
    </lineage>
</organism>
<keyword evidence="5" id="KW-1017">Isopeptide bond</keyword>
<dbReference type="GO" id="GO:0030276">
    <property type="term" value="F:clathrin binding"/>
    <property type="evidence" value="ECO:0007669"/>
    <property type="project" value="TreeGrafter"/>
</dbReference>
<evidence type="ECO:0000256" key="8">
    <source>
        <dbReference type="ARBA" id="ARBA00022843"/>
    </source>
</evidence>
<keyword evidence="7" id="KW-0677">Repeat</keyword>
<feature type="compositionally biased region" description="Low complexity" evidence="11">
    <location>
        <begin position="425"/>
        <end position="442"/>
    </location>
</feature>
<dbReference type="GO" id="GO:0005768">
    <property type="term" value="C:endosome"/>
    <property type="evidence" value="ECO:0007669"/>
    <property type="project" value="TreeGrafter"/>
</dbReference>
<evidence type="ECO:0000256" key="4">
    <source>
        <dbReference type="ARBA" id="ARBA00022490"/>
    </source>
</evidence>
<dbReference type="PANTHER" id="PTHR12276:SF110">
    <property type="entry name" value="EPSIN-1-RELATED"/>
    <property type="match status" value="1"/>
</dbReference>
<feature type="compositionally biased region" description="Low complexity" evidence="11">
    <location>
        <begin position="301"/>
        <end position="324"/>
    </location>
</feature>
<evidence type="ECO:0000313" key="13">
    <source>
        <dbReference type="EMBL" id="QIW99058.1"/>
    </source>
</evidence>
<dbReference type="InterPro" id="IPR008942">
    <property type="entry name" value="ENTH_VHS"/>
</dbReference>
<comment type="subcellular location">
    <subcellularLocation>
        <location evidence="2">Cytoplasm</location>
    </subcellularLocation>
    <subcellularLocation>
        <location evidence="1">Membrane</location>
        <topology evidence="1">Peripheral membrane protein</topology>
    </subcellularLocation>
</comment>
<evidence type="ECO:0000256" key="5">
    <source>
        <dbReference type="ARBA" id="ARBA00022499"/>
    </source>
</evidence>
<dbReference type="Gene3D" id="1.25.40.90">
    <property type="match status" value="1"/>
</dbReference>
<comment type="similarity">
    <text evidence="3">Belongs to the epsin family.</text>
</comment>
<protein>
    <recommendedName>
        <fullName evidence="12">ENTH domain-containing protein</fullName>
    </recommendedName>
</protein>
<dbReference type="GO" id="GO:0000147">
    <property type="term" value="P:actin cortical patch assembly"/>
    <property type="evidence" value="ECO:0007669"/>
    <property type="project" value="UniProtKB-ARBA"/>
</dbReference>
<feature type="region of interest" description="Disordered" evidence="11">
    <location>
        <begin position="347"/>
        <end position="397"/>
    </location>
</feature>
<dbReference type="InterPro" id="IPR013809">
    <property type="entry name" value="ENTH"/>
</dbReference>
<keyword evidence="8" id="KW-0832">Ubl conjugation</keyword>
<evidence type="ECO:0000256" key="7">
    <source>
        <dbReference type="ARBA" id="ARBA00022737"/>
    </source>
</evidence>
<feature type="region of interest" description="Disordered" evidence="11">
    <location>
        <begin position="159"/>
        <end position="265"/>
    </location>
</feature>
<name>A0A6H0XWR3_9PEZI</name>
<dbReference type="GO" id="GO:0030125">
    <property type="term" value="C:clathrin vesicle coat"/>
    <property type="evidence" value="ECO:0007669"/>
    <property type="project" value="TreeGrafter"/>
</dbReference>
<proteinExistence type="inferred from homology"/>
<dbReference type="Pfam" id="PF01417">
    <property type="entry name" value="ENTH"/>
    <property type="match status" value="1"/>
</dbReference>
<feature type="domain" description="ENTH" evidence="12">
    <location>
        <begin position="10"/>
        <end position="143"/>
    </location>
</feature>
<dbReference type="GO" id="GO:0070530">
    <property type="term" value="F:K63-linked polyubiquitin modification-dependent protein binding"/>
    <property type="evidence" value="ECO:0007669"/>
    <property type="project" value="UniProtKB-ARBA"/>
</dbReference>
<dbReference type="SUPFAM" id="SSF48464">
    <property type="entry name" value="ENTH/VHS domain"/>
    <property type="match status" value="1"/>
</dbReference>
<evidence type="ECO:0000256" key="6">
    <source>
        <dbReference type="ARBA" id="ARBA00022553"/>
    </source>
</evidence>
<evidence type="ECO:0000256" key="1">
    <source>
        <dbReference type="ARBA" id="ARBA00004170"/>
    </source>
</evidence>
<dbReference type="AlphaFoldDB" id="A0A6H0XWR3"/>